<evidence type="ECO:0000313" key="4">
    <source>
        <dbReference type="EMBL" id="CAE0432128.1"/>
    </source>
</evidence>
<dbReference type="AlphaFoldDB" id="A0A7S3LJ81"/>
<feature type="repeat" description="ANK" evidence="3">
    <location>
        <begin position="62"/>
        <end position="94"/>
    </location>
</feature>
<dbReference type="PROSITE" id="PS50088">
    <property type="entry name" value="ANK_REPEAT"/>
    <property type="match status" value="3"/>
</dbReference>
<dbReference type="InterPro" id="IPR036770">
    <property type="entry name" value="Ankyrin_rpt-contain_sf"/>
</dbReference>
<dbReference type="PANTHER" id="PTHR24189:SF71">
    <property type="entry name" value="ANKYRIN REPEAT DOMAIN 39"/>
    <property type="match status" value="1"/>
</dbReference>
<evidence type="ECO:0000256" key="2">
    <source>
        <dbReference type="ARBA" id="ARBA00023043"/>
    </source>
</evidence>
<gene>
    <name evidence="4" type="ORF">ASTO00021_LOCUS2457</name>
</gene>
<protein>
    <submittedName>
        <fullName evidence="4">Uncharacterized protein</fullName>
    </submittedName>
</protein>
<evidence type="ECO:0000256" key="1">
    <source>
        <dbReference type="ARBA" id="ARBA00022737"/>
    </source>
</evidence>
<dbReference type="PRINTS" id="PR01415">
    <property type="entry name" value="ANKYRIN"/>
</dbReference>
<dbReference type="InterPro" id="IPR002110">
    <property type="entry name" value="Ankyrin_rpt"/>
</dbReference>
<proteinExistence type="predicted"/>
<dbReference type="Pfam" id="PF12796">
    <property type="entry name" value="Ank_2"/>
    <property type="match status" value="1"/>
</dbReference>
<dbReference type="GO" id="GO:0005634">
    <property type="term" value="C:nucleus"/>
    <property type="evidence" value="ECO:0007669"/>
    <property type="project" value="TreeGrafter"/>
</dbReference>
<keyword evidence="2 3" id="KW-0040">ANK repeat</keyword>
<dbReference type="PANTHER" id="PTHR24189">
    <property type="entry name" value="MYOTROPHIN"/>
    <property type="match status" value="1"/>
</dbReference>
<keyword evidence="1" id="KW-0677">Repeat</keyword>
<accession>A0A7S3LJ81</accession>
<dbReference type="Pfam" id="PF00023">
    <property type="entry name" value="Ank"/>
    <property type="match status" value="1"/>
</dbReference>
<reference evidence="4" key="1">
    <citation type="submission" date="2021-01" db="EMBL/GenBank/DDBJ databases">
        <authorList>
            <person name="Corre E."/>
            <person name="Pelletier E."/>
            <person name="Niang G."/>
            <person name="Scheremetjew M."/>
            <person name="Finn R."/>
            <person name="Kale V."/>
            <person name="Holt S."/>
            <person name="Cochrane G."/>
            <person name="Meng A."/>
            <person name="Brown T."/>
            <person name="Cohen L."/>
        </authorList>
    </citation>
    <scope>NUCLEOTIDE SEQUENCE</scope>
    <source>
        <strain evidence="4">GSBS06</strain>
    </source>
</reference>
<dbReference type="SUPFAM" id="SSF48403">
    <property type="entry name" value="Ankyrin repeat"/>
    <property type="match status" value="1"/>
</dbReference>
<feature type="repeat" description="ANK" evidence="3">
    <location>
        <begin position="131"/>
        <end position="163"/>
    </location>
</feature>
<sequence>MSFTTALRCPTCTAPNDKKVKCPCRGIGPSFSPFTAAELGDLNTVVKFLEKYGRDVDKEDSGGYTMLHYAAQHNRAKVVEYLCKKKANLNSHSCGATPLHRAAYAGSIDCVKLLVAAGADVFQRDTTSYGKSRTAIHKAADQGHTHIVDFLLHSNENLTALVDTDGQSYRELLHIYKNDKAAKKFNSSYIDVGLSVQKRNSSSTDTDNGKNQFQSFGIACPECGTKTLALARRPCCKSLACTMCNKSCCNNCNKSNVS</sequence>
<evidence type="ECO:0000256" key="3">
    <source>
        <dbReference type="PROSITE-ProRule" id="PRU00023"/>
    </source>
</evidence>
<dbReference type="Gene3D" id="1.25.40.20">
    <property type="entry name" value="Ankyrin repeat-containing domain"/>
    <property type="match status" value="1"/>
</dbReference>
<dbReference type="EMBL" id="HBIN01003563">
    <property type="protein sequence ID" value="CAE0432128.1"/>
    <property type="molecule type" value="Transcribed_RNA"/>
</dbReference>
<dbReference type="GO" id="GO:0005737">
    <property type="term" value="C:cytoplasm"/>
    <property type="evidence" value="ECO:0007669"/>
    <property type="project" value="TreeGrafter"/>
</dbReference>
<feature type="repeat" description="ANK" evidence="3">
    <location>
        <begin position="94"/>
        <end position="126"/>
    </location>
</feature>
<dbReference type="InterPro" id="IPR050745">
    <property type="entry name" value="Multifunctional_regulatory"/>
</dbReference>
<dbReference type="PROSITE" id="PS50297">
    <property type="entry name" value="ANK_REP_REGION"/>
    <property type="match status" value="3"/>
</dbReference>
<dbReference type="SMART" id="SM00248">
    <property type="entry name" value="ANK"/>
    <property type="match status" value="3"/>
</dbReference>
<organism evidence="4">
    <name type="scientific">Aplanochytrium stocchinoi</name>
    <dbReference type="NCBI Taxonomy" id="215587"/>
    <lineage>
        <taxon>Eukaryota</taxon>
        <taxon>Sar</taxon>
        <taxon>Stramenopiles</taxon>
        <taxon>Bigyra</taxon>
        <taxon>Labyrinthulomycetes</taxon>
        <taxon>Thraustochytrida</taxon>
        <taxon>Thraustochytriidae</taxon>
        <taxon>Aplanochytrium</taxon>
    </lineage>
</organism>
<name>A0A7S3LJ81_9STRA</name>